<dbReference type="InterPro" id="IPR052018">
    <property type="entry name" value="PHP_domain"/>
</dbReference>
<keyword evidence="5" id="KW-1185">Reference proteome</keyword>
<reference evidence="4 5" key="1">
    <citation type="submission" date="2013-04" db="EMBL/GenBank/DDBJ databases">
        <title>Oceanococcus atlanticus 22II-S10r2 Genome Sequencing.</title>
        <authorList>
            <person name="Lai Q."/>
            <person name="Li G."/>
            <person name="Shao Z."/>
        </authorList>
    </citation>
    <scope>NUCLEOTIDE SEQUENCE [LARGE SCALE GENOMIC DNA]</scope>
    <source>
        <strain evidence="4 5">22II-S10r2</strain>
    </source>
</reference>
<dbReference type="InterPro" id="IPR004013">
    <property type="entry name" value="PHP_dom"/>
</dbReference>
<protein>
    <submittedName>
        <fullName evidence="4">PHP domain-containing protein</fullName>
    </submittedName>
</protein>
<dbReference type="InterPro" id="IPR016195">
    <property type="entry name" value="Pol/histidinol_Pase-like"/>
</dbReference>
<dbReference type="Gene3D" id="3.20.20.140">
    <property type="entry name" value="Metal-dependent hydrolases"/>
    <property type="match status" value="1"/>
</dbReference>
<feature type="region of interest" description="Disordered" evidence="1">
    <location>
        <begin position="237"/>
        <end position="257"/>
    </location>
</feature>
<evidence type="ECO:0000256" key="2">
    <source>
        <dbReference type="SAM" id="SignalP"/>
    </source>
</evidence>
<dbReference type="GO" id="GO:0004534">
    <property type="term" value="F:5'-3' RNA exonuclease activity"/>
    <property type="evidence" value="ECO:0007669"/>
    <property type="project" value="TreeGrafter"/>
</dbReference>
<dbReference type="Proteomes" id="UP000192342">
    <property type="component" value="Unassembled WGS sequence"/>
</dbReference>
<accession>A0A1Y1SCI3</accession>
<dbReference type="InterPro" id="IPR003141">
    <property type="entry name" value="Pol/His_phosphatase_N"/>
</dbReference>
<sequence>MTAMPFLSARFLLSCCLSLPLLSACGELAGGREQPALAGDAVAAEYIGHDESSGSVSGDTAARSAASLTAGEWLAGDLHLHSEHSLDSSANPVAKIIATAQAAGLHFLGITDHDNHVDGDVAHHTWLDPSFLSSPLIMLYGAEWTTHRGHGNTFSDRPYDHQTLYDLRDAKDVLIGEHVAQEGIHLSANHPTGADHFGFSYDLVRSVEVWQTAIWNSGSNASALTVWDDMMKSGRKLTARGGSDSHHGLPAAGEQPSENSFQALGNYVGTPTTWVFARERSATAVVEALNNGRVSISANPYSPRVELTADVDADGVADAMMGDNIAASGQPVTFRVEMVGAGAALLPYRVDVIRDGAALTSLTIAPGQSAVTFSDTPAPDQRHFYRVEVQGAPALYPEVPGSLAVGGLMVALSNPIFFNFPVAQE</sequence>
<evidence type="ECO:0000313" key="5">
    <source>
        <dbReference type="Proteomes" id="UP000192342"/>
    </source>
</evidence>
<dbReference type="STRING" id="1317117.ATO7_13613"/>
<dbReference type="EMBL" id="AQQV01000003">
    <property type="protein sequence ID" value="ORE86338.1"/>
    <property type="molecule type" value="Genomic_DNA"/>
</dbReference>
<dbReference type="GO" id="GO:0035312">
    <property type="term" value="F:5'-3' DNA exonuclease activity"/>
    <property type="evidence" value="ECO:0007669"/>
    <property type="project" value="TreeGrafter"/>
</dbReference>
<gene>
    <name evidence="4" type="ORF">ATO7_13613</name>
</gene>
<dbReference type="AlphaFoldDB" id="A0A1Y1SCI3"/>
<dbReference type="SUPFAM" id="SSF89550">
    <property type="entry name" value="PHP domain-like"/>
    <property type="match status" value="1"/>
</dbReference>
<organism evidence="4 5">
    <name type="scientific">Oceanococcus atlanticus</name>
    <dbReference type="NCBI Taxonomy" id="1317117"/>
    <lineage>
        <taxon>Bacteria</taxon>
        <taxon>Pseudomonadati</taxon>
        <taxon>Pseudomonadota</taxon>
        <taxon>Gammaproteobacteria</taxon>
        <taxon>Chromatiales</taxon>
        <taxon>Oceanococcaceae</taxon>
        <taxon>Oceanococcus</taxon>
    </lineage>
</organism>
<feature type="domain" description="Polymerase/histidinol phosphatase N-terminal" evidence="3">
    <location>
        <begin position="76"/>
        <end position="148"/>
    </location>
</feature>
<evidence type="ECO:0000256" key="1">
    <source>
        <dbReference type="SAM" id="MobiDB-lite"/>
    </source>
</evidence>
<keyword evidence="2" id="KW-0732">Signal</keyword>
<dbReference type="PANTHER" id="PTHR42924">
    <property type="entry name" value="EXONUCLEASE"/>
    <property type="match status" value="1"/>
</dbReference>
<dbReference type="SMART" id="SM00481">
    <property type="entry name" value="POLIIIAc"/>
    <property type="match status" value="1"/>
</dbReference>
<evidence type="ECO:0000313" key="4">
    <source>
        <dbReference type="EMBL" id="ORE86338.1"/>
    </source>
</evidence>
<feature type="signal peptide" evidence="2">
    <location>
        <begin position="1"/>
        <end position="23"/>
    </location>
</feature>
<comment type="caution">
    <text evidence="4">The sequence shown here is derived from an EMBL/GenBank/DDBJ whole genome shotgun (WGS) entry which is preliminary data.</text>
</comment>
<proteinExistence type="predicted"/>
<dbReference type="NCBIfam" id="NF038032">
    <property type="entry name" value="CehA_McbA_metalo"/>
    <property type="match status" value="1"/>
</dbReference>
<evidence type="ECO:0000259" key="3">
    <source>
        <dbReference type="SMART" id="SM00481"/>
    </source>
</evidence>
<feature type="chain" id="PRO_5013050424" evidence="2">
    <location>
        <begin position="24"/>
        <end position="425"/>
    </location>
</feature>
<name>A0A1Y1SCI3_9GAMM</name>
<dbReference type="Pfam" id="PF02811">
    <property type="entry name" value="PHP"/>
    <property type="match status" value="1"/>
</dbReference>
<dbReference type="PANTHER" id="PTHR42924:SF3">
    <property type="entry name" value="POLYMERASE_HISTIDINOL PHOSPHATASE N-TERMINAL DOMAIN-CONTAINING PROTEIN"/>
    <property type="match status" value="1"/>
</dbReference>